<reference evidence="1" key="1">
    <citation type="journal article" date="2014" name="Front. Microbiol.">
        <title>High frequency of phylogenetically diverse reductive dehalogenase-homologous genes in deep subseafloor sedimentary metagenomes.</title>
        <authorList>
            <person name="Kawai M."/>
            <person name="Futagami T."/>
            <person name="Toyoda A."/>
            <person name="Takaki Y."/>
            <person name="Nishi S."/>
            <person name="Hori S."/>
            <person name="Arai W."/>
            <person name="Tsubouchi T."/>
            <person name="Morono Y."/>
            <person name="Uchiyama I."/>
            <person name="Ito T."/>
            <person name="Fujiyama A."/>
            <person name="Inagaki F."/>
            <person name="Takami H."/>
        </authorList>
    </citation>
    <scope>NUCLEOTIDE SEQUENCE</scope>
    <source>
        <strain evidence="1">Expedition CK06-06</strain>
    </source>
</reference>
<accession>X1QNG0</accession>
<sequence>MEKVHIPKRQRGRQTSEAEDQYVYELQKFAKAILNIDSTLDFKVSSRGWCYILENESGLLKSDFNKVQLKINECRKAGLLPMDICATDEAREFSCIEEVGDENKTPKLMTAKEYAKHVQTDVRT</sequence>
<protein>
    <submittedName>
        <fullName evidence="1">Uncharacterized protein</fullName>
    </submittedName>
</protein>
<feature type="non-terminal residue" evidence="1">
    <location>
        <position position="124"/>
    </location>
</feature>
<gene>
    <name evidence="1" type="ORF">S12H4_06460</name>
</gene>
<evidence type="ECO:0000313" key="1">
    <source>
        <dbReference type="EMBL" id="GAI69788.1"/>
    </source>
</evidence>
<name>X1QNG0_9ZZZZ</name>
<proteinExistence type="predicted"/>
<dbReference type="EMBL" id="BARW01002270">
    <property type="protein sequence ID" value="GAI69788.1"/>
    <property type="molecule type" value="Genomic_DNA"/>
</dbReference>
<comment type="caution">
    <text evidence="1">The sequence shown here is derived from an EMBL/GenBank/DDBJ whole genome shotgun (WGS) entry which is preliminary data.</text>
</comment>
<organism evidence="1">
    <name type="scientific">marine sediment metagenome</name>
    <dbReference type="NCBI Taxonomy" id="412755"/>
    <lineage>
        <taxon>unclassified sequences</taxon>
        <taxon>metagenomes</taxon>
        <taxon>ecological metagenomes</taxon>
    </lineage>
</organism>
<dbReference type="AlphaFoldDB" id="X1QNG0"/>